<dbReference type="EC" id="3.1.4.-" evidence="12"/>
<keyword evidence="10 12" id="KW-0460">Magnesium</keyword>
<dbReference type="EC" id="2.7.7.72" evidence="12"/>
<dbReference type="CDD" id="cd05398">
    <property type="entry name" value="NT_ClassII-CCAase"/>
    <property type="match status" value="1"/>
</dbReference>
<dbReference type="Gene3D" id="1.10.3090.10">
    <property type="entry name" value="cca-adding enzyme, domain 2"/>
    <property type="match status" value="1"/>
</dbReference>
<keyword evidence="5 12" id="KW-0479">Metal-binding</keyword>
<comment type="caution">
    <text evidence="12">Lacks conserved residue(s) required for the propagation of feature annotation.</text>
</comment>
<dbReference type="KEGG" id="woc:BA177_14500"/>
<dbReference type="InterPro" id="IPR032828">
    <property type="entry name" value="PolyA_RNA-bd"/>
</dbReference>
<comment type="function">
    <text evidence="12">Catalyzes the addition and repair of the essential 3'-terminal CCA sequence in tRNAs without using a nucleic acid template. Adds these three nucleotides in the order of C, C, and A to the tRNA nucleotide-73, using CTP and ATP as substrates and producing inorganic pyrophosphate. tRNA 3'-terminal CCA addition is required both for tRNA processing and repair. Also involved in tRNA surveillance by mediating tandem CCA addition to generate a CCACCA at the 3' terminus of unstable tRNAs. While stable tRNAs receive only 3'-terminal CCA, unstable tRNAs are marked with CCACCA and rapidly degraded.</text>
</comment>
<evidence type="ECO:0000256" key="4">
    <source>
        <dbReference type="ARBA" id="ARBA00022695"/>
    </source>
</evidence>
<sequence>MEVYLVGGAVRDEQLGLPVRERDWCVVGATPEQMVELGYRPVGKDFPVFLHPQTSEEYALARTERKTARGYHGFRFNTSTEVTLLDDLQRRDLTINAIAKDDDGNLIDPCNGLADLKARRLRHVSDAFREDPVRILRAAKFAARFAQFDFVVAAETMALMRAMVDDGEAAALEPNRVWKETESALLGPAPDVYFRVLRECGALAVVFPELDTLFGIPQPAKWHPEIDCGVHTLMVVAQAALLSDELSVRFAALVHDLGKATTPAEMLPQHIGHEKRSLKIIRKLCKRVPVPSNARDLALVVAQYHAHCHRAFELKPATLLKVIEACDAFRRPERFAQFLLACEADARGRTGFEDTPYPQADWFRGACAAAATVSAKDFVAAGLTGAEIGKSMSAARLQAVADYKASNLHATQD</sequence>
<reference evidence="14 15" key="1">
    <citation type="submission" date="2016-06" db="EMBL/GenBank/DDBJ databases">
        <title>Complete genome sequence of a deep-branching marine Gamma Proteobacterium Woeseia oceani type strain XK5.</title>
        <authorList>
            <person name="Mu D."/>
            <person name="Du Z."/>
        </authorList>
    </citation>
    <scope>NUCLEOTIDE SEQUENCE [LARGE SCALE GENOMIC DNA]</scope>
    <source>
        <strain evidence="14 15">XK5</strain>
    </source>
</reference>
<dbReference type="NCBIfam" id="NF008137">
    <property type="entry name" value="PRK10885.1"/>
    <property type="match status" value="1"/>
</dbReference>
<feature type="domain" description="HD" evidence="13">
    <location>
        <begin position="228"/>
        <end position="329"/>
    </location>
</feature>
<feature type="binding site" evidence="12">
    <location>
        <position position="11"/>
    </location>
    <ligand>
        <name>CTP</name>
        <dbReference type="ChEBI" id="CHEBI:37563"/>
    </ligand>
</feature>
<feature type="binding site" evidence="12">
    <location>
        <position position="137"/>
    </location>
    <ligand>
        <name>ATP</name>
        <dbReference type="ChEBI" id="CHEBI:30616"/>
    </ligand>
</feature>
<comment type="cofactor">
    <cofactor evidence="12">
        <name>Ni(2+)</name>
        <dbReference type="ChEBI" id="CHEBI:49786"/>
    </cofactor>
    <text evidence="12">Nickel for phosphatase activity.</text>
</comment>
<dbReference type="HAMAP" id="MF_01262">
    <property type="entry name" value="CCA_bact_type2"/>
    <property type="match status" value="1"/>
</dbReference>
<keyword evidence="8 12" id="KW-0378">Hydrolase</keyword>
<dbReference type="OrthoDB" id="9805698at2"/>
<comment type="subunit">
    <text evidence="12">Monomer. Can also form homodimers and oligomers.</text>
</comment>
<dbReference type="AlphaFoldDB" id="A0A193LIC2"/>
<dbReference type="Gene3D" id="3.30.460.10">
    <property type="entry name" value="Beta Polymerase, domain 2"/>
    <property type="match status" value="1"/>
</dbReference>
<dbReference type="InterPro" id="IPR002646">
    <property type="entry name" value="PolA_pol_head_dom"/>
</dbReference>
<keyword evidence="9 12" id="KW-0067">ATP-binding</keyword>
<dbReference type="PANTHER" id="PTHR47545:SF1">
    <property type="entry name" value="MULTIFUNCTIONAL CCA PROTEIN"/>
    <property type="match status" value="1"/>
</dbReference>
<dbReference type="PROSITE" id="PS51831">
    <property type="entry name" value="HD"/>
    <property type="match status" value="1"/>
</dbReference>
<dbReference type="InterPro" id="IPR012006">
    <property type="entry name" value="CCA_bact"/>
</dbReference>
<evidence type="ECO:0000256" key="12">
    <source>
        <dbReference type="HAMAP-Rule" id="MF_01261"/>
    </source>
</evidence>
<evidence type="ECO:0000256" key="10">
    <source>
        <dbReference type="ARBA" id="ARBA00022842"/>
    </source>
</evidence>
<dbReference type="Pfam" id="PF01743">
    <property type="entry name" value="PolyA_pol"/>
    <property type="match status" value="1"/>
</dbReference>
<dbReference type="GO" id="GO:0016791">
    <property type="term" value="F:phosphatase activity"/>
    <property type="evidence" value="ECO:0007669"/>
    <property type="project" value="UniProtKB-UniRule"/>
</dbReference>
<feature type="binding site" evidence="12">
    <location>
        <position position="91"/>
    </location>
    <ligand>
        <name>CTP</name>
        <dbReference type="ChEBI" id="CHEBI:37563"/>
    </ligand>
</feature>
<evidence type="ECO:0000259" key="13">
    <source>
        <dbReference type="PROSITE" id="PS51831"/>
    </source>
</evidence>
<dbReference type="PANTHER" id="PTHR47545">
    <property type="entry name" value="MULTIFUNCTIONAL CCA PROTEIN"/>
    <property type="match status" value="1"/>
</dbReference>
<gene>
    <name evidence="12" type="primary">cca</name>
    <name evidence="14" type="ORF">BA177_14500</name>
</gene>
<feature type="binding site" evidence="12">
    <location>
        <position position="21"/>
    </location>
    <ligand>
        <name>Mg(2+)</name>
        <dbReference type="ChEBI" id="CHEBI:18420"/>
    </ligand>
</feature>
<comment type="catalytic activity">
    <reaction evidence="12">
        <text>a tRNA precursor + 2 CTP + ATP = a tRNA with a 3' CCA end + 3 diphosphate</text>
        <dbReference type="Rhea" id="RHEA:14433"/>
        <dbReference type="Rhea" id="RHEA-COMP:10465"/>
        <dbReference type="Rhea" id="RHEA-COMP:10468"/>
        <dbReference type="ChEBI" id="CHEBI:30616"/>
        <dbReference type="ChEBI" id="CHEBI:33019"/>
        <dbReference type="ChEBI" id="CHEBI:37563"/>
        <dbReference type="ChEBI" id="CHEBI:74896"/>
        <dbReference type="ChEBI" id="CHEBI:83071"/>
        <dbReference type="EC" id="2.7.7.72"/>
    </reaction>
</comment>
<accession>A0A193LIC2</accession>
<organism evidence="14 15">
    <name type="scientific">Woeseia oceani</name>
    <dbReference type="NCBI Taxonomy" id="1548547"/>
    <lineage>
        <taxon>Bacteria</taxon>
        <taxon>Pseudomonadati</taxon>
        <taxon>Pseudomonadota</taxon>
        <taxon>Gammaproteobacteria</taxon>
        <taxon>Woeseiales</taxon>
        <taxon>Woeseiaceae</taxon>
        <taxon>Woeseia</taxon>
    </lineage>
</organism>
<dbReference type="Proteomes" id="UP000092695">
    <property type="component" value="Chromosome"/>
</dbReference>
<evidence type="ECO:0000256" key="8">
    <source>
        <dbReference type="ARBA" id="ARBA00022801"/>
    </source>
</evidence>
<dbReference type="GO" id="GO:0004810">
    <property type="term" value="F:CCA tRNA nucleotidyltransferase activity"/>
    <property type="evidence" value="ECO:0007669"/>
    <property type="project" value="UniProtKB-UniRule"/>
</dbReference>
<comment type="domain">
    <text evidence="12">Comprises two domains: an N-terminal domain containing the nucleotidyltransferase activity and a C-terminal HD domain associated with both phosphodiesterase and phosphatase activities.</text>
</comment>
<dbReference type="PIRSF" id="PIRSF000813">
    <property type="entry name" value="CCA_bact"/>
    <property type="match status" value="1"/>
</dbReference>
<feature type="binding site" evidence="12">
    <location>
        <position position="8"/>
    </location>
    <ligand>
        <name>ATP</name>
        <dbReference type="ChEBI" id="CHEBI:30616"/>
    </ligand>
</feature>
<keyword evidence="2 12" id="KW-0808">Transferase</keyword>
<keyword evidence="6 12" id="KW-0547">Nucleotide-binding</keyword>
<dbReference type="InterPro" id="IPR043519">
    <property type="entry name" value="NT_sf"/>
</dbReference>
<keyword evidence="12" id="KW-0511">Multifunctional enzyme</keyword>
<dbReference type="InterPro" id="IPR050124">
    <property type="entry name" value="tRNA_CCA-adding_enzyme"/>
</dbReference>
<feature type="binding site" evidence="12">
    <location>
        <position position="23"/>
    </location>
    <ligand>
        <name>Mg(2+)</name>
        <dbReference type="ChEBI" id="CHEBI:18420"/>
    </ligand>
</feature>
<dbReference type="SUPFAM" id="SSF81301">
    <property type="entry name" value="Nucleotidyltransferase"/>
    <property type="match status" value="1"/>
</dbReference>
<evidence type="ECO:0000256" key="2">
    <source>
        <dbReference type="ARBA" id="ARBA00022679"/>
    </source>
</evidence>
<evidence type="ECO:0000313" key="15">
    <source>
        <dbReference type="Proteomes" id="UP000092695"/>
    </source>
</evidence>
<name>A0A193LIC2_9GAMM</name>
<dbReference type="EMBL" id="CP016268">
    <property type="protein sequence ID" value="ANO52241.1"/>
    <property type="molecule type" value="Genomic_DNA"/>
</dbReference>
<dbReference type="InterPro" id="IPR003607">
    <property type="entry name" value="HD/PDEase_dom"/>
</dbReference>
<protein>
    <recommendedName>
        <fullName evidence="12">Multifunctional CCA protein</fullName>
    </recommendedName>
    <domain>
        <recommendedName>
            <fullName evidence="12">CCA-adding enzyme</fullName>
            <ecNumber evidence="12">2.7.7.72</ecNumber>
        </recommendedName>
        <alternativeName>
            <fullName evidence="12">CCA tRNA nucleotidyltransferase</fullName>
        </alternativeName>
        <alternativeName>
            <fullName evidence="12">tRNA CCA-pyrophosphorylase</fullName>
        </alternativeName>
        <alternativeName>
            <fullName evidence="12">tRNA adenylyl-/cytidylyl-transferase</fullName>
        </alternativeName>
        <alternativeName>
            <fullName evidence="12">tRNA nucleotidyltransferase</fullName>
        </alternativeName>
        <alternativeName>
            <fullName evidence="12">tRNA-NT</fullName>
        </alternativeName>
    </domain>
    <domain>
        <recommendedName>
            <fullName evidence="12">2'-nucleotidase</fullName>
            <ecNumber evidence="12">3.1.3.-</ecNumber>
        </recommendedName>
    </domain>
    <domain>
        <recommendedName>
            <fullName evidence="12">2',3'-cyclic phosphodiesterase</fullName>
            <ecNumber evidence="12">3.1.4.-</ecNumber>
        </recommendedName>
    </domain>
    <domain>
        <recommendedName>
            <fullName evidence="12">Phosphatase</fullName>
        </recommendedName>
    </domain>
</protein>
<feature type="binding site" evidence="12">
    <location>
        <position position="137"/>
    </location>
    <ligand>
        <name>CTP</name>
        <dbReference type="ChEBI" id="CHEBI:37563"/>
    </ligand>
</feature>
<evidence type="ECO:0000256" key="3">
    <source>
        <dbReference type="ARBA" id="ARBA00022694"/>
    </source>
</evidence>
<dbReference type="SUPFAM" id="SSF81891">
    <property type="entry name" value="Poly A polymerase C-terminal region-like"/>
    <property type="match status" value="1"/>
</dbReference>
<evidence type="ECO:0000313" key="14">
    <source>
        <dbReference type="EMBL" id="ANO52241.1"/>
    </source>
</evidence>
<comment type="miscellaneous">
    <text evidence="12">A single active site specifically recognizes both ATP and CTP and is responsible for their addition.</text>
</comment>
<comment type="similarity">
    <text evidence="12">Belongs to the tRNA nucleotidyltransferase/poly(A) polymerase family. Bacterial CCA-adding enzyme type 1 subfamily.</text>
</comment>
<evidence type="ECO:0000256" key="9">
    <source>
        <dbReference type="ARBA" id="ARBA00022840"/>
    </source>
</evidence>
<dbReference type="RefSeq" id="WP_068617371.1">
    <property type="nucleotide sequence ID" value="NZ_CP016268.1"/>
</dbReference>
<dbReference type="Pfam" id="PF01966">
    <property type="entry name" value="HD"/>
    <property type="match status" value="1"/>
</dbReference>
<dbReference type="Pfam" id="PF12627">
    <property type="entry name" value="PolyA_pol_RNAbd"/>
    <property type="match status" value="1"/>
</dbReference>
<keyword evidence="4 12" id="KW-0548">Nucleotidyltransferase</keyword>
<dbReference type="GO" id="GO:0005524">
    <property type="term" value="F:ATP binding"/>
    <property type="evidence" value="ECO:0007669"/>
    <property type="project" value="UniProtKB-UniRule"/>
</dbReference>
<dbReference type="InterPro" id="IPR006674">
    <property type="entry name" value="HD_domain"/>
</dbReference>
<feature type="binding site" evidence="12">
    <location>
        <position position="11"/>
    </location>
    <ligand>
        <name>ATP</name>
        <dbReference type="ChEBI" id="CHEBI:30616"/>
    </ligand>
</feature>
<comment type="cofactor">
    <cofactor evidence="12">
        <name>Mg(2+)</name>
        <dbReference type="ChEBI" id="CHEBI:18420"/>
    </cofactor>
    <text evidence="12">Magnesium is required for nucleotidyltransferase activity.</text>
</comment>
<evidence type="ECO:0000256" key="5">
    <source>
        <dbReference type="ARBA" id="ARBA00022723"/>
    </source>
</evidence>
<dbReference type="GO" id="GO:0004112">
    <property type="term" value="F:cyclic-nucleotide phosphodiesterase activity"/>
    <property type="evidence" value="ECO:0007669"/>
    <property type="project" value="UniProtKB-UniRule"/>
</dbReference>
<keyword evidence="11 12" id="KW-0694">RNA-binding</keyword>
<dbReference type="GO" id="GO:0000049">
    <property type="term" value="F:tRNA binding"/>
    <property type="evidence" value="ECO:0007669"/>
    <property type="project" value="UniProtKB-UniRule"/>
</dbReference>
<dbReference type="HAMAP" id="MF_01261">
    <property type="entry name" value="CCA_bact_type1"/>
    <property type="match status" value="1"/>
</dbReference>
<evidence type="ECO:0000256" key="11">
    <source>
        <dbReference type="ARBA" id="ARBA00022884"/>
    </source>
</evidence>
<proteinExistence type="inferred from homology"/>
<dbReference type="GO" id="GO:0160016">
    <property type="term" value="F:CCACCA tRNA nucleotidyltransferase activity"/>
    <property type="evidence" value="ECO:0007669"/>
    <property type="project" value="RHEA"/>
</dbReference>
<keyword evidence="1 12" id="KW-0533">Nickel</keyword>
<dbReference type="CDD" id="cd00077">
    <property type="entry name" value="HDc"/>
    <property type="match status" value="1"/>
</dbReference>
<keyword evidence="3 12" id="KW-0819">tRNA processing</keyword>
<keyword evidence="7 12" id="KW-0692">RNA repair</keyword>
<evidence type="ECO:0000256" key="6">
    <source>
        <dbReference type="ARBA" id="ARBA00022741"/>
    </source>
</evidence>
<dbReference type="EC" id="3.1.3.-" evidence="12"/>
<comment type="catalytic activity">
    <reaction evidence="12">
        <text>a tRNA with a 3' CCA end + 2 CTP + ATP = a tRNA with a 3' CCACCA end + 3 diphosphate</text>
        <dbReference type="Rhea" id="RHEA:76235"/>
        <dbReference type="Rhea" id="RHEA-COMP:10468"/>
        <dbReference type="Rhea" id="RHEA-COMP:18655"/>
        <dbReference type="ChEBI" id="CHEBI:30616"/>
        <dbReference type="ChEBI" id="CHEBI:33019"/>
        <dbReference type="ChEBI" id="CHEBI:37563"/>
        <dbReference type="ChEBI" id="CHEBI:83071"/>
        <dbReference type="ChEBI" id="CHEBI:195187"/>
    </reaction>
</comment>
<feature type="binding site" evidence="12">
    <location>
        <position position="91"/>
    </location>
    <ligand>
        <name>ATP</name>
        <dbReference type="ChEBI" id="CHEBI:30616"/>
    </ligand>
</feature>
<keyword evidence="15" id="KW-1185">Reference proteome</keyword>
<feature type="binding site" evidence="12">
    <location>
        <position position="8"/>
    </location>
    <ligand>
        <name>CTP</name>
        <dbReference type="ChEBI" id="CHEBI:37563"/>
    </ligand>
</feature>
<evidence type="ECO:0000256" key="1">
    <source>
        <dbReference type="ARBA" id="ARBA00022596"/>
    </source>
</evidence>
<dbReference type="GO" id="GO:0000287">
    <property type="term" value="F:magnesium ion binding"/>
    <property type="evidence" value="ECO:0007669"/>
    <property type="project" value="UniProtKB-UniRule"/>
</dbReference>
<dbReference type="GO" id="GO:0042245">
    <property type="term" value="P:RNA repair"/>
    <property type="evidence" value="ECO:0007669"/>
    <property type="project" value="UniProtKB-KW"/>
</dbReference>
<dbReference type="STRING" id="1548547.BA177_14500"/>
<dbReference type="GO" id="GO:0001680">
    <property type="term" value="P:tRNA 3'-terminal CCA addition"/>
    <property type="evidence" value="ECO:0007669"/>
    <property type="project" value="UniProtKB-UniRule"/>
</dbReference>
<evidence type="ECO:0000256" key="7">
    <source>
        <dbReference type="ARBA" id="ARBA00022800"/>
    </source>
</evidence>